<evidence type="ECO:0000256" key="1">
    <source>
        <dbReference type="ARBA" id="ARBA00004275"/>
    </source>
</evidence>
<dbReference type="PANTHER" id="PTHR10130:SF0">
    <property type="entry name" value="GH08708P"/>
    <property type="match status" value="1"/>
</dbReference>
<feature type="repeat" description="TPR" evidence="14">
    <location>
        <begin position="599"/>
        <end position="632"/>
    </location>
</feature>
<reference evidence="16" key="2">
    <citation type="submission" date="2015-06" db="UniProtKB">
        <authorList>
            <consortium name="EnsemblProtists"/>
        </authorList>
    </citation>
    <scope>IDENTIFICATION</scope>
    <source>
        <strain evidence="16">Pr102</strain>
    </source>
</reference>
<protein>
    <submittedName>
        <fullName evidence="16">Uncharacterized protein</fullName>
    </submittedName>
</protein>
<feature type="repeat" description="TPR" evidence="14">
    <location>
        <begin position="430"/>
        <end position="463"/>
    </location>
</feature>
<keyword evidence="17" id="KW-1185">Reference proteome</keyword>
<dbReference type="GO" id="GO:0005694">
    <property type="term" value="C:chromosome"/>
    <property type="evidence" value="ECO:0007669"/>
    <property type="project" value="UniProtKB-SubCell"/>
</dbReference>
<feature type="repeat" description="TPR" evidence="14">
    <location>
        <begin position="531"/>
        <end position="564"/>
    </location>
</feature>
<comment type="subcellular location">
    <subcellularLocation>
        <location evidence="2">Chromosome</location>
    </subcellularLocation>
    <subcellularLocation>
        <location evidence="3">Cytoplasm</location>
    </subcellularLocation>
    <subcellularLocation>
        <location evidence="1">Peroxisome</location>
    </subcellularLocation>
</comment>
<dbReference type="VEuPathDB" id="FungiDB:KRP23_836"/>
<dbReference type="SMART" id="SM00028">
    <property type="entry name" value="TPR"/>
    <property type="match status" value="5"/>
</dbReference>
<dbReference type="STRING" id="164328.H3GFX8"/>
<keyword evidence="11" id="KW-0156">Chromatin regulator</keyword>
<dbReference type="GO" id="GO:0005778">
    <property type="term" value="C:peroxisomal membrane"/>
    <property type="evidence" value="ECO:0000318"/>
    <property type="project" value="GO_Central"/>
</dbReference>
<dbReference type="InterPro" id="IPR019734">
    <property type="entry name" value="TPR_rpt"/>
</dbReference>
<evidence type="ECO:0000256" key="12">
    <source>
        <dbReference type="ARBA" id="ARBA00023140"/>
    </source>
</evidence>
<organism evidence="16 17">
    <name type="scientific">Phytophthora ramorum</name>
    <name type="common">Sudden oak death agent</name>
    <dbReference type="NCBI Taxonomy" id="164328"/>
    <lineage>
        <taxon>Eukaryota</taxon>
        <taxon>Sar</taxon>
        <taxon>Stramenopiles</taxon>
        <taxon>Oomycota</taxon>
        <taxon>Peronosporomycetes</taxon>
        <taxon>Peronosporales</taxon>
        <taxon>Peronosporaceae</taxon>
        <taxon>Phytophthora</taxon>
    </lineage>
</organism>
<dbReference type="Gene3D" id="6.10.280.230">
    <property type="match status" value="1"/>
</dbReference>
<evidence type="ECO:0000256" key="2">
    <source>
        <dbReference type="ARBA" id="ARBA00004286"/>
    </source>
</evidence>
<dbReference type="SUPFAM" id="SSF48452">
    <property type="entry name" value="TPR-like"/>
    <property type="match status" value="1"/>
</dbReference>
<feature type="compositionally biased region" description="Polar residues" evidence="15">
    <location>
        <begin position="1242"/>
        <end position="1255"/>
    </location>
</feature>
<keyword evidence="7" id="KW-0963">Cytoplasm</keyword>
<dbReference type="Gene3D" id="3.80.10.10">
    <property type="entry name" value="Ribonuclease Inhibitor"/>
    <property type="match status" value="2"/>
</dbReference>
<dbReference type="GO" id="GO:0006325">
    <property type="term" value="P:chromatin organization"/>
    <property type="evidence" value="ECO:0007669"/>
    <property type="project" value="UniProtKB-KW"/>
</dbReference>
<evidence type="ECO:0000256" key="11">
    <source>
        <dbReference type="ARBA" id="ARBA00022853"/>
    </source>
</evidence>
<evidence type="ECO:0000256" key="13">
    <source>
        <dbReference type="ARBA" id="ARBA00023204"/>
    </source>
</evidence>
<comment type="similarity">
    <text evidence="4">Belongs to the peroxisomal targeting signal receptor family.</text>
</comment>
<keyword evidence="10 14" id="KW-0802">TPR repeat</keyword>
<feature type="repeat" description="TPR" evidence="14">
    <location>
        <begin position="565"/>
        <end position="598"/>
    </location>
</feature>
<sequence>MDVLGKIVQGTGCAVDGTVAAQNPLSRALDSVVQSQARGRQARGPMPPYGARSELQMQMQRPNMAQGADPQFLATFEQEAANRSRMEAAFRSGEAQQHMMHAHQASMEAAFNEAQRAQFHHMQGPPPPMMGQQMMHPRAVQHEGWVEDFRSNHLDDAWQTAGKSHQEVAWEETKAPVPMIYRPMMHAPGPATAQQVDAPLEQVAQDAANNLDTQQASNEMARTMSQNPDPKWQNSQFLKFMNQVGSGEVQIDEEKNEVVGGEIKLEGALEGAWGDTSDARSNRDLFDSSWQQSDNTSAAAMENAFAEAAAAHSHPLEGAWKEAHTANATGLDQAWGDAKTAEEKAMDSAWADGDNLEAIWEKAMADAQSTDPFEDAWDNATDNDYAYKADNPFLDSSENFQKGIEFFKSGHLDDAILAFEAEVQQHPENSEAWRMLGECHAENDEDKSAIICLERAVEEDPYNLSALLALGVSNVNELNPQGALKTLKAWVQHNPKFHGLEIHVDEYSDGSLMDEVMQLMLQARAHDPSDSDVQVVLGVLYNVSKDYDAAVESFKAATDSRPDEYALWNKIGATLANSARSSEAIPAYHRALELKPRYARGWLNLGISHANLGNYEEATKCYLQALSLNNRADHIWSYLRICFTCMERFDLPKLRELEKKRFHKERRGQVPVMDAETLRELCLDNDGYETPELNDSLYAHFRGFQRIEGLDAYYNLKALWLESNGLSKIENLEPLVNLRCLYLGKNLLEKVENLHTLCELNTLDLSENRIQSLAGLAQLPNLLSLNASGNRLKTSADVQELAQCPLLNNIDISHNQIEDPETLSVMKAIPMLKALRITGNPVVSSTRSFRKTYIAALPQLSFLDRPIFPIERASVTAWQSGGVEAEREAKRAFVNQENDERRRSLQEFRDWQAQVRERRIKELELERAQKLLEANPEAEPEEIDVDLRGFRAITKEEYAAMDAAERAKWDARIEEAHADSEHAKYEVLGDGATQMGPGKFWANSAPQAAEAVAANTSDFPPPLGDDEPQVTHSDADDEQPVAESQTESQVRPEPLDDAEKPAAVDVEVAGNAVQNISLVDMSREGVAALTATAKETASGQSELTMVRVEAELVVGDNVAVCNARSPVVGRRSVNSAAALSDATPTQPDLPPPVPVAALWPIGRSRADVEPRETWAQLQQRASAAPSRLRPQSLPSAFELDDNDDDDDDERAQEQATDGPTADEGAPPVRVLSRADILRELNGTRQQQQQNLSSDASECAAALPPPPAPSKLYTNVSELD</sequence>
<dbReference type="HOGENOM" id="CLU_006675_0_0_1"/>
<dbReference type="FunFam" id="1.25.40.10:FF:000698">
    <property type="entry name" value="Peroxisomal targeting signal receptor"/>
    <property type="match status" value="1"/>
</dbReference>
<dbReference type="InterPro" id="IPR011990">
    <property type="entry name" value="TPR-like_helical_dom_sf"/>
</dbReference>
<dbReference type="EMBL" id="DS566006">
    <property type="status" value="NOT_ANNOTATED_CDS"/>
    <property type="molecule type" value="Genomic_DNA"/>
</dbReference>
<feature type="region of interest" description="Disordered" evidence="15">
    <location>
        <begin position="1006"/>
        <end position="1058"/>
    </location>
</feature>
<dbReference type="SMART" id="SM00365">
    <property type="entry name" value="LRR_SD22"/>
    <property type="match status" value="3"/>
</dbReference>
<evidence type="ECO:0000256" key="4">
    <source>
        <dbReference type="ARBA" id="ARBA00005348"/>
    </source>
</evidence>
<evidence type="ECO:0000313" key="17">
    <source>
        <dbReference type="Proteomes" id="UP000005238"/>
    </source>
</evidence>
<dbReference type="InterPro" id="IPR024111">
    <property type="entry name" value="PEX5/PEX5L"/>
</dbReference>
<keyword evidence="13" id="KW-0234">DNA repair</keyword>
<evidence type="ECO:0000256" key="8">
    <source>
        <dbReference type="ARBA" id="ARBA00022737"/>
    </source>
</evidence>
<evidence type="ECO:0000313" key="16">
    <source>
        <dbReference type="EnsemblProtists" id="Phyra74660"/>
    </source>
</evidence>
<evidence type="ECO:0000256" key="10">
    <source>
        <dbReference type="ARBA" id="ARBA00022803"/>
    </source>
</evidence>
<evidence type="ECO:0000256" key="5">
    <source>
        <dbReference type="ARBA" id="ARBA00010999"/>
    </source>
</evidence>
<dbReference type="VEuPathDB" id="FungiDB:KRP23_2617"/>
<dbReference type="FunFam" id="3.80.10.10:FF:001343">
    <property type="entry name" value="Dynein assembly factor 1"/>
    <property type="match status" value="1"/>
</dbReference>
<evidence type="ECO:0000256" key="14">
    <source>
        <dbReference type="PROSITE-ProRule" id="PRU00339"/>
    </source>
</evidence>
<accession>H3GFX8</accession>
<dbReference type="InParanoid" id="H3GFX8"/>
<dbReference type="Pfam" id="PF00515">
    <property type="entry name" value="TPR_1"/>
    <property type="match status" value="1"/>
</dbReference>
<dbReference type="PROSITE" id="PS50293">
    <property type="entry name" value="TPR_REGION"/>
    <property type="match status" value="1"/>
</dbReference>
<proteinExistence type="inferred from homology"/>
<dbReference type="GO" id="GO:0005052">
    <property type="term" value="F:peroxisome matrix targeting signal-1 binding"/>
    <property type="evidence" value="ECO:0000318"/>
    <property type="project" value="GO_Central"/>
</dbReference>
<evidence type="ECO:0000256" key="15">
    <source>
        <dbReference type="SAM" id="MobiDB-lite"/>
    </source>
</evidence>
<dbReference type="PROSITE" id="PS51450">
    <property type="entry name" value="LRR"/>
    <property type="match status" value="3"/>
</dbReference>
<evidence type="ECO:0000256" key="6">
    <source>
        <dbReference type="ARBA" id="ARBA00022454"/>
    </source>
</evidence>
<dbReference type="GO" id="GO:0006281">
    <property type="term" value="P:DNA repair"/>
    <property type="evidence" value="ECO:0007669"/>
    <property type="project" value="UniProtKB-KW"/>
</dbReference>
<dbReference type="AlphaFoldDB" id="H3GFX8"/>
<dbReference type="Pfam" id="PF13432">
    <property type="entry name" value="TPR_16"/>
    <property type="match status" value="2"/>
</dbReference>
<comment type="similarity">
    <text evidence="5">Belongs to the Tonsoku family.</text>
</comment>
<evidence type="ECO:0000256" key="9">
    <source>
        <dbReference type="ARBA" id="ARBA00022763"/>
    </source>
</evidence>
<dbReference type="InterPro" id="IPR001611">
    <property type="entry name" value="Leu-rich_rpt"/>
</dbReference>
<dbReference type="GO" id="GO:0016560">
    <property type="term" value="P:protein import into peroxisome matrix, docking"/>
    <property type="evidence" value="ECO:0000318"/>
    <property type="project" value="GO_Central"/>
</dbReference>
<dbReference type="VEuPathDB" id="FungiDB:KRP22_7524"/>
<dbReference type="SUPFAM" id="SSF52075">
    <property type="entry name" value="Outer arm dynein light chain 1"/>
    <property type="match status" value="1"/>
</dbReference>
<evidence type="ECO:0000256" key="7">
    <source>
        <dbReference type="ARBA" id="ARBA00022490"/>
    </source>
</evidence>
<feature type="compositionally biased region" description="Acidic residues" evidence="15">
    <location>
        <begin position="1198"/>
        <end position="1210"/>
    </location>
</feature>
<dbReference type="Proteomes" id="UP000005238">
    <property type="component" value="Unassembled WGS sequence"/>
</dbReference>
<dbReference type="Pfam" id="PF14580">
    <property type="entry name" value="LRR_9"/>
    <property type="match status" value="1"/>
</dbReference>
<keyword evidence="9" id="KW-0227">DNA damage</keyword>
<dbReference type="Gene3D" id="1.25.40.10">
    <property type="entry name" value="Tetratricopeptide repeat domain"/>
    <property type="match status" value="1"/>
</dbReference>
<evidence type="ECO:0000256" key="3">
    <source>
        <dbReference type="ARBA" id="ARBA00004496"/>
    </source>
</evidence>
<name>H3GFX8_PHYRM</name>
<dbReference type="eggNOG" id="KOG0531">
    <property type="taxonomic scope" value="Eukaryota"/>
</dbReference>
<dbReference type="VEuPathDB" id="FungiDB:KRP22_6245"/>
<keyword evidence="12" id="KW-0576">Peroxisome</keyword>
<keyword evidence="8" id="KW-0677">Repeat</keyword>
<reference evidence="17" key="1">
    <citation type="journal article" date="2006" name="Science">
        <title>Phytophthora genome sequences uncover evolutionary origins and mechanisms of pathogenesis.</title>
        <authorList>
            <person name="Tyler B.M."/>
            <person name="Tripathy S."/>
            <person name="Zhang X."/>
            <person name="Dehal P."/>
            <person name="Jiang R.H."/>
            <person name="Aerts A."/>
            <person name="Arredondo F.D."/>
            <person name="Baxter L."/>
            <person name="Bensasson D."/>
            <person name="Beynon J.L."/>
            <person name="Chapman J."/>
            <person name="Damasceno C.M."/>
            <person name="Dorrance A.E."/>
            <person name="Dou D."/>
            <person name="Dickerman A.W."/>
            <person name="Dubchak I.L."/>
            <person name="Garbelotto M."/>
            <person name="Gijzen M."/>
            <person name="Gordon S.G."/>
            <person name="Govers F."/>
            <person name="Grunwald N.J."/>
            <person name="Huang W."/>
            <person name="Ivors K.L."/>
            <person name="Jones R.W."/>
            <person name="Kamoun S."/>
            <person name="Krampis K."/>
            <person name="Lamour K.H."/>
            <person name="Lee M.K."/>
            <person name="McDonald W.H."/>
            <person name="Medina M."/>
            <person name="Meijer H.J."/>
            <person name="Nordberg E.K."/>
            <person name="Maclean D.J."/>
            <person name="Ospina-Giraldo M.D."/>
            <person name="Morris P.F."/>
            <person name="Phuntumart V."/>
            <person name="Putnam N.H."/>
            <person name="Rash S."/>
            <person name="Rose J.K."/>
            <person name="Sakihama Y."/>
            <person name="Salamov A.A."/>
            <person name="Savidor A."/>
            <person name="Scheuring C.F."/>
            <person name="Smith B.M."/>
            <person name="Sobral B.W."/>
            <person name="Terry A."/>
            <person name="Torto-Alalibo T.A."/>
            <person name="Win J."/>
            <person name="Xu Z."/>
            <person name="Zhang H."/>
            <person name="Grigoriev I.V."/>
            <person name="Rokhsar D.S."/>
            <person name="Boore J.L."/>
        </authorList>
    </citation>
    <scope>NUCLEOTIDE SEQUENCE [LARGE SCALE GENOMIC DNA]</scope>
    <source>
        <strain evidence="17">Pr102</strain>
    </source>
</reference>
<dbReference type="EnsemblProtists" id="Phyra74660">
    <property type="protein sequence ID" value="Phyra74660"/>
    <property type="gene ID" value="Phyra74660"/>
</dbReference>
<dbReference type="eggNOG" id="KOG1125">
    <property type="taxonomic scope" value="Eukaryota"/>
</dbReference>
<dbReference type="GO" id="GO:0005829">
    <property type="term" value="C:cytosol"/>
    <property type="evidence" value="ECO:0000318"/>
    <property type="project" value="GO_Central"/>
</dbReference>
<dbReference type="InterPro" id="IPR032675">
    <property type="entry name" value="LRR_dom_sf"/>
</dbReference>
<feature type="region of interest" description="Disordered" evidence="15">
    <location>
        <begin position="1170"/>
        <end position="1279"/>
    </location>
</feature>
<dbReference type="PANTHER" id="PTHR10130">
    <property type="entry name" value="PEROXISOMAL TARGETING SIGNAL 1 RECEPTOR PEX5"/>
    <property type="match status" value="1"/>
</dbReference>
<keyword evidence="6" id="KW-0158">Chromosome</keyword>
<dbReference type="PROSITE" id="PS50005">
    <property type="entry name" value="TPR"/>
    <property type="match status" value="4"/>
</dbReference>